<name>A0A327K1F5_9HYPH</name>
<dbReference type="EMBL" id="NPEV01000005">
    <property type="protein sequence ID" value="RAI29198.1"/>
    <property type="molecule type" value="Genomic_DNA"/>
</dbReference>
<sequence length="99" mass="11294">MVTILVLAAAGYLVVDRLRKRMKTRREVVLGEMMDRHGLEMKRIVDGGLEEELVACARQCMNCQHYDTCLERMETEEKPAYCDICPNADFLDGLKGQQA</sequence>
<dbReference type="AlphaFoldDB" id="A0A327K1F5"/>
<evidence type="ECO:0000259" key="1">
    <source>
        <dbReference type="Pfam" id="PF20056"/>
    </source>
</evidence>
<accession>A0A327K1F5</accession>
<evidence type="ECO:0000313" key="3">
    <source>
        <dbReference type="Proteomes" id="UP000249299"/>
    </source>
</evidence>
<dbReference type="InterPro" id="IPR045601">
    <property type="entry name" value="DUF6455"/>
</dbReference>
<keyword evidence="3" id="KW-1185">Reference proteome</keyword>
<evidence type="ECO:0000313" key="2">
    <source>
        <dbReference type="EMBL" id="RAI29198.1"/>
    </source>
</evidence>
<dbReference type="Proteomes" id="UP000249299">
    <property type="component" value="Unassembled WGS sequence"/>
</dbReference>
<protein>
    <recommendedName>
        <fullName evidence="1">DUF6455 domain-containing protein</fullName>
    </recommendedName>
</protein>
<reference evidence="2 3" key="1">
    <citation type="submission" date="2017-07" db="EMBL/GenBank/DDBJ databases">
        <title>Draft Genome Sequences of Select Purple Nonsulfur Bacteria.</title>
        <authorList>
            <person name="Lasarre B."/>
            <person name="Mckinlay J.B."/>
        </authorList>
    </citation>
    <scope>NUCLEOTIDE SEQUENCE [LARGE SCALE GENOMIC DNA]</scope>
    <source>
        <strain evidence="2 3">DSM 11290</strain>
    </source>
</reference>
<feature type="domain" description="DUF6455" evidence="1">
    <location>
        <begin position="24"/>
        <end position="96"/>
    </location>
</feature>
<dbReference type="Pfam" id="PF20056">
    <property type="entry name" value="DUF6455"/>
    <property type="match status" value="1"/>
</dbReference>
<comment type="caution">
    <text evidence="2">The sequence shown here is derived from an EMBL/GenBank/DDBJ whole genome shotgun (WGS) entry which is preliminary data.</text>
</comment>
<gene>
    <name evidence="2" type="ORF">CH339_04355</name>
</gene>
<organism evidence="2 3">
    <name type="scientific">Rhodobium orientis</name>
    <dbReference type="NCBI Taxonomy" id="34017"/>
    <lineage>
        <taxon>Bacteria</taxon>
        <taxon>Pseudomonadati</taxon>
        <taxon>Pseudomonadota</taxon>
        <taxon>Alphaproteobacteria</taxon>
        <taxon>Hyphomicrobiales</taxon>
        <taxon>Rhodobiaceae</taxon>
        <taxon>Rhodobium</taxon>
    </lineage>
</organism>
<proteinExistence type="predicted"/>